<evidence type="ECO:0000313" key="1">
    <source>
        <dbReference type="EMBL" id="KAA1418329.1"/>
    </source>
</evidence>
<evidence type="ECO:0000313" key="2">
    <source>
        <dbReference type="Proteomes" id="UP000307768"/>
    </source>
</evidence>
<comment type="caution">
    <text evidence="1">The sequence shown here is derived from an EMBL/GenBank/DDBJ whole genome shotgun (WGS) entry which is preliminary data.</text>
</comment>
<sequence>MTRNLEVVTLAARPDLAPLLDGFDGAWPEFMRWDPMGAVYYAVAEEAYPEYVLVALDPEVPDRAVACAFSVPVAWGDDPLPPGGWDRMIQRSAINRTLGTTPTIVSALEICVQPDQRGQGLSGRMLAEMRANTARLGFDTLVAPVRPSDKHAFPDVPMEEYAVRVRPDGLPEDSWLRTHVRAGGVIETVAPRSMVVPGTLDDWRRWTGLPFDTTGPVHVPGALAPVHCDVEQGHAVYVEANVWVRHRAG</sequence>
<dbReference type="Proteomes" id="UP000307768">
    <property type="component" value="Unassembled WGS sequence"/>
</dbReference>
<dbReference type="OrthoDB" id="342444at2"/>
<dbReference type="InterPro" id="IPR016181">
    <property type="entry name" value="Acyl_CoA_acyltransferase"/>
</dbReference>
<organism evidence="1 2">
    <name type="scientific">Mumia zhuanghuii</name>
    <dbReference type="NCBI Taxonomy" id="2585211"/>
    <lineage>
        <taxon>Bacteria</taxon>
        <taxon>Bacillati</taxon>
        <taxon>Actinomycetota</taxon>
        <taxon>Actinomycetes</taxon>
        <taxon>Propionibacteriales</taxon>
        <taxon>Nocardioidaceae</taxon>
        <taxon>Mumia</taxon>
    </lineage>
</organism>
<dbReference type="SUPFAM" id="SSF55729">
    <property type="entry name" value="Acyl-CoA N-acyltransferases (Nat)"/>
    <property type="match status" value="1"/>
</dbReference>
<dbReference type="RefSeq" id="WP_149771618.1">
    <property type="nucleotide sequence ID" value="NZ_VDFQ02000007.1"/>
</dbReference>
<keyword evidence="1" id="KW-0808">Transferase</keyword>
<gene>
    <name evidence="1" type="ORF">FE697_021140</name>
</gene>
<dbReference type="Gene3D" id="3.40.630.30">
    <property type="match status" value="1"/>
</dbReference>
<reference evidence="1 2" key="1">
    <citation type="submission" date="2019-09" db="EMBL/GenBank/DDBJ databases">
        <title>Mumia zhuanghuii sp. nov. isolated from the intestinal contents of plateau pika (Ochotona curzoniae) in the Qinghai-Tibet plateau of China.</title>
        <authorList>
            <person name="Tian Z."/>
        </authorList>
    </citation>
    <scope>NUCLEOTIDE SEQUENCE [LARGE SCALE GENOMIC DNA]</scope>
    <source>
        <strain evidence="2">350</strain>
    </source>
</reference>
<accession>A0A5Q6RJY8</accession>
<dbReference type="AlphaFoldDB" id="A0A5Q6RJY8"/>
<proteinExistence type="predicted"/>
<dbReference type="EMBL" id="VDFQ02000007">
    <property type="protein sequence ID" value="KAA1418329.1"/>
    <property type="molecule type" value="Genomic_DNA"/>
</dbReference>
<dbReference type="GO" id="GO:0016740">
    <property type="term" value="F:transferase activity"/>
    <property type="evidence" value="ECO:0007669"/>
    <property type="project" value="UniProtKB-KW"/>
</dbReference>
<protein>
    <submittedName>
        <fullName evidence="1">N-acetyltransferase</fullName>
    </submittedName>
</protein>
<name>A0A5Q6RJY8_9ACTN</name>